<dbReference type="GO" id="GO:0005829">
    <property type="term" value="C:cytosol"/>
    <property type="evidence" value="ECO:0007669"/>
    <property type="project" value="TreeGrafter"/>
</dbReference>
<proteinExistence type="predicted"/>
<dbReference type="InterPro" id="IPR023186">
    <property type="entry name" value="IUNH"/>
</dbReference>
<organism evidence="4 5">
    <name type="scientific">Bacillus cereus VD196</name>
    <dbReference type="NCBI Taxonomy" id="1053243"/>
    <lineage>
        <taxon>Bacteria</taxon>
        <taxon>Bacillati</taxon>
        <taxon>Bacillota</taxon>
        <taxon>Bacilli</taxon>
        <taxon>Bacillales</taxon>
        <taxon>Bacillaceae</taxon>
        <taxon>Bacillus</taxon>
        <taxon>Bacillus cereus group</taxon>
    </lineage>
</organism>
<dbReference type="PANTHER" id="PTHR12304">
    <property type="entry name" value="INOSINE-URIDINE PREFERRING NUCLEOSIDE HYDROLASE"/>
    <property type="match status" value="1"/>
</dbReference>
<dbReference type="RefSeq" id="WP_016126148.1">
    <property type="nucleotide sequence ID" value="NZ_KB976270.1"/>
</dbReference>
<dbReference type="InterPro" id="IPR001910">
    <property type="entry name" value="Inosine/uridine_hydrolase_dom"/>
</dbReference>
<evidence type="ECO:0000313" key="4">
    <source>
        <dbReference type="EMBL" id="EOO60125.1"/>
    </source>
</evidence>
<dbReference type="SUPFAM" id="SSF53590">
    <property type="entry name" value="Nucleoside hydrolase"/>
    <property type="match status" value="1"/>
</dbReference>
<dbReference type="AlphaFoldDB" id="A0A9W5PYB7"/>
<keyword evidence="2" id="KW-0326">Glycosidase</keyword>
<protein>
    <recommendedName>
        <fullName evidence="3">Inosine/uridine-preferring nucleoside hydrolase domain-containing protein</fullName>
    </recommendedName>
</protein>
<evidence type="ECO:0000256" key="1">
    <source>
        <dbReference type="ARBA" id="ARBA00022801"/>
    </source>
</evidence>
<comment type="caution">
    <text evidence="4">The sequence shown here is derived from an EMBL/GenBank/DDBJ whole genome shotgun (WGS) entry which is preliminary data.</text>
</comment>
<dbReference type="Gene3D" id="3.90.245.10">
    <property type="entry name" value="Ribonucleoside hydrolase-like"/>
    <property type="match status" value="1"/>
</dbReference>
<name>A0A9W5PYB7_BACCE</name>
<evidence type="ECO:0000313" key="5">
    <source>
        <dbReference type="Proteomes" id="UP000014023"/>
    </source>
</evidence>
<dbReference type="InterPro" id="IPR036452">
    <property type="entry name" value="Ribo_hydro-like"/>
</dbReference>
<sequence length="313" mass="34799">MKKVLLFGDPGIDDSLAIIYGLLNPKIEIVGIVTSYGNVTKEQTTRNALYLLQLAGRQDIPVISGATLPFSNGFTAYYPEIHGAEGLGPIQPPESVTIGPVHDFSLIPQIIERYKEELTIIDVGRSTSLAMVLNIWKEMMQSVKEVYIMSGVFLQPGNVTSVAEANAYGDPVSTQFVINQSKNLTMIPLNVTNSAVLLPNEVDYIVEHTNSPFKSLIKPIYDYYYSAYKKLNKSIKGAPLHDVVAMSAIANPNFLQYMYRKVEVDLNSFRGQTVADFRPGSKAEGVRIGLKLNHKDFIKDFIDIMVGQYRIIK</sequence>
<gene>
    <name evidence="4" type="ORF">IKE_06012</name>
</gene>
<dbReference type="EMBL" id="AHFL01000072">
    <property type="protein sequence ID" value="EOO60125.1"/>
    <property type="molecule type" value="Genomic_DNA"/>
</dbReference>
<accession>A0A9W5PYB7</accession>
<reference evidence="4 5" key="1">
    <citation type="submission" date="2012-12" db="EMBL/GenBank/DDBJ databases">
        <title>The Genome Sequence of Bacillus cereus VD196.</title>
        <authorList>
            <consortium name="The Broad Institute Genome Sequencing Platform"/>
            <consortium name="The Broad Institute Genome Sequencing Center for Infectious Disease"/>
            <person name="Feldgarden M."/>
            <person name="Van der Auwera G.A."/>
            <person name="Mahillon J."/>
            <person name="Duprez V."/>
            <person name="Timmery S."/>
            <person name="Mattelet C."/>
            <person name="Dierick K."/>
            <person name="Sun M."/>
            <person name="Yu Z."/>
            <person name="Zhu L."/>
            <person name="Hu X."/>
            <person name="Shank E.B."/>
            <person name="Swiecicka I."/>
            <person name="Hansen B.M."/>
            <person name="Andrup L."/>
            <person name="Walker B."/>
            <person name="Young S.K."/>
            <person name="Zeng Q."/>
            <person name="Gargeya S."/>
            <person name="Fitzgerald M."/>
            <person name="Haas B."/>
            <person name="Abouelleil A."/>
            <person name="Alvarado L."/>
            <person name="Arachchi H.M."/>
            <person name="Berlin A.M."/>
            <person name="Chapman S.B."/>
            <person name="Dewar J."/>
            <person name="Goldberg J."/>
            <person name="Griggs A."/>
            <person name="Gujja S."/>
            <person name="Hansen M."/>
            <person name="Howarth C."/>
            <person name="Imamovic A."/>
            <person name="Larimer J."/>
            <person name="McCowan C."/>
            <person name="Murphy C."/>
            <person name="Neiman D."/>
            <person name="Pearson M."/>
            <person name="Priest M."/>
            <person name="Roberts A."/>
            <person name="Saif S."/>
            <person name="Shea T."/>
            <person name="Sisk P."/>
            <person name="Sykes S."/>
            <person name="Wortman J."/>
            <person name="Nusbaum C."/>
            <person name="Birren B."/>
        </authorList>
    </citation>
    <scope>NUCLEOTIDE SEQUENCE [LARGE SCALE GENOMIC DNA]</scope>
    <source>
        <strain evidence="4 5">VD196</strain>
    </source>
</reference>
<dbReference type="CDD" id="cd00455">
    <property type="entry name" value="nuc_hydro"/>
    <property type="match status" value="1"/>
</dbReference>
<dbReference type="Pfam" id="PF01156">
    <property type="entry name" value="IU_nuc_hydro"/>
    <property type="match status" value="1"/>
</dbReference>
<evidence type="ECO:0000259" key="3">
    <source>
        <dbReference type="Pfam" id="PF01156"/>
    </source>
</evidence>
<feature type="domain" description="Inosine/uridine-preferring nucleoside hydrolase" evidence="3">
    <location>
        <begin position="4"/>
        <end position="298"/>
    </location>
</feature>
<dbReference type="GO" id="GO:0008477">
    <property type="term" value="F:purine nucleosidase activity"/>
    <property type="evidence" value="ECO:0007669"/>
    <property type="project" value="TreeGrafter"/>
</dbReference>
<dbReference type="PANTHER" id="PTHR12304:SF4">
    <property type="entry name" value="URIDINE NUCLEOSIDASE"/>
    <property type="match status" value="1"/>
</dbReference>
<keyword evidence="1" id="KW-0378">Hydrolase</keyword>
<dbReference type="Proteomes" id="UP000014023">
    <property type="component" value="Unassembled WGS sequence"/>
</dbReference>
<dbReference type="GO" id="GO:0006152">
    <property type="term" value="P:purine nucleoside catabolic process"/>
    <property type="evidence" value="ECO:0007669"/>
    <property type="project" value="TreeGrafter"/>
</dbReference>
<evidence type="ECO:0000256" key="2">
    <source>
        <dbReference type="ARBA" id="ARBA00023295"/>
    </source>
</evidence>